<dbReference type="PRINTS" id="PR00300">
    <property type="entry name" value="CLPPROTEASEA"/>
</dbReference>
<proteinExistence type="inferred from homology"/>
<dbReference type="Proteomes" id="UP001160148">
    <property type="component" value="Unassembled WGS sequence"/>
</dbReference>
<keyword evidence="3" id="KW-0067">ATP-binding</keyword>
<dbReference type="Gene3D" id="3.40.50.300">
    <property type="entry name" value="P-loop containing nucleotide triphosphate hydrolases"/>
    <property type="match status" value="1"/>
</dbReference>
<evidence type="ECO:0000256" key="4">
    <source>
        <dbReference type="ARBA" id="ARBA00023254"/>
    </source>
</evidence>
<evidence type="ECO:0000259" key="5">
    <source>
        <dbReference type="SMART" id="SM00382"/>
    </source>
</evidence>
<evidence type="ECO:0000256" key="3">
    <source>
        <dbReference type="ARBA" id="ARBA00022840"/>
    </source>
</evidence>
<accession>A0AAV0VTE8</accession>
<keyword evidence="7" id="KW-1185">Reference proteome</keyword>
<dbReference type="PANTHER" id="PTHR45991:SF1">
    <property type="entry name" value="PACHYTENE CHECKPOINT PROTEIN 2 HOMOLOG"/>
    <property type="match status" value="1"/>
</dbReference>
<keyword evidence="4" id="KW-0469">Meiosis</keyword>
<dbReference type="InterPro" id="IPR003593">
    <property type="entry name" value="AAA+_ATPase"/>
</dbReference>
<feature type="domain" description="AAA+ ATPase" evidence="5">
    <location>
        <begin position="167"/>
        <end position="319"/>
    </location>
</feature>
<dbReference type="InterPro" id="IPR027417">
    <property type="entry name" value="P-loop_NTPase"/>
</dbReference>
<evidence type="ECO:0000256" key="1">
    <source>
        <dbReference type="ARBA" id="ARBA00007271"/>
    </source>
</evidence>
<dbReference type="InterPro" id="IPR058249">
    <property type="entry name" value="Pch2_C"/>
</dbReference>
<dbReference type="AlphaFoldDB" id="A0AAV0VTE8"/>
<comment type="similarity">
    <text evidence="1">Belongs to the AAA ATPase family. PCH2 subfamily.</text>
</comment>
<protein>
    <recommendedName>
        <fullName evidence="5">AAA+ ATPase domain-containing protein</fullName>
    </recommendedName>
</protein>
<evidence type="ECO:0000313" key="7">
    <source>
        <dbReference type="Proteomes" id="UP001160148"/>
    </source>
</evidence>
<dbReference type="Pfam" id="PF23242">
    <property type="entry name" value="AAA_lid_TRIP13_C"/>
    <property type="match status" value="1"/>
</dbReference>
<gene>
    <name evidence="6" type="ORF">MEUPH1_LOCUS3711</name>
</gene>
<dbReference type="PANTHER" id="PTHR45991">
    <property type="entry name" value="PACHYTENE CHECKPOINT PROTEIN 2"/>
    <property type="match status" value="1"/>
</dbReference>
<dbReference type="GO" id="GO:0005694">
    <property type="term" value="C:chromosome"/>
    <property type="evidence" value="ECO:0007669"/>
    <property type="project" value="TreeGrafter"/>
</dbReference>
<dbReference type="InterPro" id="IPR044539">
    <property type="entry name" value="Pch2-like"/>
</dbReference>
<dbReference type="SMART" id="SM00382">
    <property type="entry name" value="AAA"/>
    <property type="match status" value="1"/>
</dbReference>
<dbReference type="Pfam" id="PF00004">
    <property type="entry name" value="AAA"/>
    <property type="match status" value="1"/>
</dbReference>
<dbReference type="InterPro" id="IPR003959">
    <property type="entry name" value="ATPase_AAA_core"/>
</dbReference>
<name>A0AAV0VTE8_9HEMI</name>
<organism evidence="6 7">
    <name type="scientific">Macrosiphum euphorbiae</name>
    <name type="common">potato aphid</name>
    <dbReference type="NCBI Taxonomy" id="13131"/>
    <lineage>
        <taxon>Eukaryota</taxon>
        <taxon>Metazoa</taxon>
        <taxon>Ecdysozoa</taxon>
        <taxon>Arthropoda</taxon>
        <taxon>Hexapoda</taxon>
        <taxon>Insecta</taxon>
        <taxon>Pterygota</taxon>
        <taxon>Neoptera</taxon>
        <taxon>Paraneoptera</taxon>
        <taxon>Hemiptera</taxon>
        <taxon>Sternorrhyncha</taxon>
        <taxon>Aphidomorpha</taxon>
        <taxon>Aphidoidea</taxon>
        <taxon>Aphididae</taxon>
        <taxon>Macrosiphini</taxon>
        <taxon>Macrosiphum</taxon>
    </lineage>
</organism>
<sequence>MKNILHVEVLLQADKAIEIPELEKAIRLELKNIEPIVAESMHTTFVTEGLSDFVKCIQICEIENLHDIENVENVEQMAIEAGVESLDLDSYLIKIYFYKLEDSGLVDDTSTDESACKMRRCILPNVDFCGIWESLVFQEPVKEILLQYAQTGMNFACHNVNPNIISYNRLILLHGPPGTGKTSICKALAQKLSIRLGKQYNFFEFIEINSHNLLSKYFSESGSLVMSMFQQIKNVLEFGDSLVFILIDEVESLTRARDAVLSGTEPSDSIRVVNAVLTQLDNLRKYPNVIFLTTSNVTEAIDTAFTDRADIKMLINPPQEMAIYTILKAAIEELIKVKLIINAEEHDKFDRLPNVNAELKEVLNTTQKLHLISKECVGLSGRVLKKITFIAHSIYIRHPQCDGVHQFLVALHKAVKYQKTQDAGLTKMK</sequence>
<dbReference type="GO" id="GO:0005634">
    <property type="term" value="C:nucleus"/>
    <property type="evidence" value="ECO:0007669"/>
    <property type="project" value="TreeGrafter"/>
</dbReference>
<comment type="caution">
    <text evidence="6">The sequence shown here is derived from an EMBL/GenBank/DDBJ whole genome shotgun (WGS) entry which is preliminary data.</text>
</comment>
<dbReference type="SUPFAM" id="SSF52540">
    <property type="entry name" value="P-loop containing nucleoside triphosphate hydrolases"/>
    <property type="match status" value="1"/>
</dbReference>
<keyword evidence="2" id="KW-0547">Nucleotide-binding</keyword>
<dbReference type="EMBL" id="CARXXK010000001">
    <property type="protein sequence ID" value="CAI6346850.1"/>
    <property type="molecule type" value="Genomic_DNA"/>
</dbReference>
<evidence type="ECO:0000256" key="2">
    <source>
        <dbReference type="ARBA" id="ARBA00022741"/>
    </source>
</evidence>
<dbReference type="GO" id="GO:0016887">
    <property type="term" value="F:ATP hydrolysis activity"/>
    <property type="evidence" value="ECO:0007669"/>
    <property type="project" value="InterPro"/>
</dbReference>
<reference evidence="6 7" key="1">
    <citation type="submission" date="2023-01" db="EMBL/GenBank/DDBJ databases">
        <authorList>
            <person name="Whitehead M."/>
        </authorList>
    </citation>
    <scope>NUCLEOTIDE SEQUENCE [LARGE SCALE GENOMIC DNA]</scope>
</reference>
<dbReference type="InterPro" id="IPR001270">
    <property type="entry name" value="ClpA/B"/>
</dbReference>
<dbReference type="GO" id="GO:0051598">
    <property type="term" value="P:meiotic recombination checkpoint signaling"/>
    <property type="evidence" value="ECO:0007669"/>
    <property type="project" value="TreeGrafter"/>
</dbReference>
<dbReference type="GO" id="GO:0005524">
    <property type="term" value="F:ATP binding"/>
    <property type="evidence" value="ECO:0007669"/>
    <property type="project" value="UniProtKB-KW"/>
</dbReference>
<dbReference type="GO" id="GO:0007131">
    <property type="term" value="P:reciprocal meiotic recombination"/>
    <property type="evidence" value="ECO:0007669"/>
    <property type="project" value="TreeGrafter"/>
</dbReference>
<evidence type="ECO:0000313" key="6">
    <source>
        <dbReference type="EMBL" id="CAI6346850.1"/>
    </source>
</evidence>